<dbReference type="RefSeq" id="WP_051841004.1">
    <property type="nucleotide sequence ID" value="NZ_CP024985.1"/>
</dbReference>
<proteinExistence type="predicted"/>
<dbReference type="EMBL" id="CP024985">
    <property type="protein sequence ID" value="ATZ25052.1"/>
    <property type="molecule type" value="Genomic_DNA"/>
</dbReference>
<keyword evidence="2" id="KW-1185">Reference proteome</keyword>
<organism evidence="1 2">
    <name type="scientific">Streptomyces lavendulae subsp. lavendulae</name>
    <dbReference type="NCBI Taxonomy" id="58340"/>
    <lineage>
        <taxon>Bacteria</taxon>
        <taxon>Bacillati</taxon>
        <taxon>Actinomycetota</taxon>
        <taxon>Actinomycetes</taxon>
        <taxon>Kitasatosporales</taxon>
        <taxon>Streptomycetaceae</taxon>
        <taxon>Streptomyces</taxon>
    </lineage>
</organism>
<reference evidence="1 2" key="1">
    <citation type="submission" date="2017-11" db="EMBL/GenBank/DDBJ databases">
        <title>Complete genome sequence of Streptomyces lavendulae subsp. lavendulae CCM 3239 (formerly 'Streptomyces aureofaciens CCM 3239'), the producer of the angucycline-type antibiotic auricin.</title>
        <authorList>
            <person name="Busche T."/>
            <person name="Novakova R."/>
            <person name="Al'Dilaimi A."/>
            <person name="Homerova D."/>
            <person name="Feckova L."/>
            <person name="Rezuchova B."/>
            <person name="Mingyar E."/>
            <person name="Csolleiova D."/>
            <person name="Bekeova C."/>
            <person name="Winkler A."/>
            <person name="Sevcikova B."/>
            <person name="Kalinowski J."/>
            <person name="Kormanec J."/>
            <person name="Ruckert C."/>
        </authorList>
    </citation>
    <scope>NUCLEOTIDE SEQUENCE [LARGE SCALE GENOMIC DNA]</scope>
    <source>
        <strain evidence="1 2">CCM 3239</strain>
    </source>
</reference>
<dbReference type="GeneID" id="49384245"/>
<dbReference type="KEGG" id="slx:SLAV_15990"/>
<dbReference type="AlphaFoldDB" id="A0A2K8PE82"/>
<accession>A0A2K8PE82</accession>
<evidence type="ECO:0000313" key="1">
    <source>
        <dbReference type="EMBL" id="ATZ25052.1"/>
    </source>
</evidence>
<evidence type="ECO:0000313" key="2">
    <source>
        <dbReference type="Proteomes" id="UP000231791"/>
    </source>
</evidence>
<protein>
    <submittedName>
        <fullName evidence="1">SPFH domain / Band 7 family protein</fullName>
    </submittedName>
</protein>
<gene>
    <name evidence="1" type="ORF">SLAV_15990</name>
</gene>
<sequence length="343" mass="38731">MSPAHFDWLQAADRHTELVDPVISVRQLSRWDLRRKHHTRFDHCLVYATHQGEYVEFRPPVRPRATARYSAVYEVDLGVHLVRRELTLPSSNDALEFQAEVEFRWRVEDPVGFVRSGRRDVPRLLRNELEERARGLVRLHPVTDSAAAEAELLAAAVGWPRLGAEAGLDTAWTLRLRRNQQAIEHQVRLQEITQDAEAKILDAVLGKDVDAAAEQREAALLRLQAEKVGLYEDYLEQGGTRASAWYLSRHPEAGQEVMANLREDQRQLVEKQLELVTKLFDSAEAETHELAEPRRHAVRALTEVLTQRFPGTSTDTGHAAAEGPPAKDLPPGYGRTPVDPAKG</sequence>
<dbReference type="Proteomes" id="UP000231791">
    <property type="component" value="Chromosome"/>
</dbReference>
<name>A0A2K8PE82_STRLA</name>
<dbReference type="OrthoDB" id="4332350at2"/>